<feature type="transmembrane region" description="Helical" evidence="1">
    <location>
        <begin position="12"/>
        <end position="31"/>
    </location>
</feature>
<dbReference type="Proteomes" id="UP000715781">
    <property type="component" value="Unassembled WGS sequence"/>
</dbReference>
<feature type="transmembrane region" description="Helical" evidence="1">
    <location>
        <begin position="110"/>
        <end position="129"/>
    </location>
</feature>
<accession>A0A951Q1V1</accession>
<dbReference type="AlphaFoldDB" id="A0A951Q1V1"/>
<evidence type="ECO:0000256" key="1">
    <source>
        <dbReference type="SAM" id="Phobius"/>
    </source>
</evidence>
<gene>
    <name evidence="2" type="ORF">KME32_19320</name>
</gene>
<name>A0A951Q1V1_9NOST</name>
<sequence length="160" mass="18341">MRQVIVNTKSYVVLVLLALSAYLITLFLALFCTPAPLANLLGLFALLAYIATLVPSIYKTVFPLFKNSKSMMFLLKKRRYIGISAFYFGSNYGLLMLIQKNINLLDPLTYLEYFQGISILFIFTILAITSNDWSVKTLKHNWKTIHQLTYLVVFFCLGIF</sequence>
<dbReference type="EMBL" id="JAHHHN010000011">
    <property type="protein sequence ID" value="MBW4563256.1"/>
    <property type="molecule type" value="Genomic_DNA"/>
</dbReference>
<reference evidence="2" key="1">
    <citation type="submission" date="2021-05" db="EMBL/GenBank/DDBJ databases">
        <authorList>
            <person name="Pietrasiak N."/>
            <person name="Ward R."/>
            <person name="Stajich J.E."/>
            <person name="Kurbessoian T."/>
        </authorList>
    </citation>
    <scope>NUCLEOTIDE SEQUENCE</scope>
    <source>
        <strain evidence="2">JT2-VF2</strain>
    </source>
</reference>
<feature type="transmembrane region" description="Helical" evidence="1">
    <location>
        <begin position="37"/>
        <end position="58"/>
    </location>
</feature>
<reference evidence="2" key="2">
    <citation type="journal article" date="2022" name="Microbiol. Resour. Announc.">
        <title>Metagenome Sequencing to Explore Phylogenomics of Terrestrial Cyanobacteria.</title>
        <authorList>
            <person name="Ward R.D."/>
            <person name="Stajich J.E."/>
            <person name="Johansen J.R."/>
            <person name="Huntemann M."/>
            <person name="Clum A."/>
            <person name="Foster B."/>
            <person name="Foster B."/>
            <person name="Roux S."/>
            <person name="Palaniappan K."/>
            <person name="Varghese N."/>
            <person name="Mukherjee S."/>
            <person name="Reddy T.B.K."/>
            <person name="Daum C."/>
            <person name="Copeland A."/>
            <person name="Chen I.A."/>
            <person name="Ivanova N.N."/>
            <person name="Kyrpides N.C."/>
            <person name="Shapiro N."/>
            <person name="Eloe-Fadrosh E.A."/>
            <person name="Pietrasiak N."/>
        </authorList>
    </citation>
    <scope>NUCLEOTIDE SEQUENCE</scope>
    <source>
        <strain evidence="2">JT2-VF2</strain>
    </source>
</reference>
<proteinExistence type="predicted"/>
<feature type="transmembrane region" description="Helical" evidence="1">
    <location>
        <begin position="79"/>
        <end position="98"/>
    </location>
</feature>
<keyword evidence="1" id="KW-0472">Membrane</keyword>
<protein>
    <submittedName>
        <fullName evidence="2">Iron reductase</fullName>
    </submittedName>
</protein>
<evidence type="ECO:0000313" key="3">
    <source>
        <dbReference type="Proteomes" id="UP000715781"/>
    </source>
</evidence>
<keyword evidence="1" id="KW-1133">Transmembrane helix</keyword>
<keyword evidence="1" id="KW-0812">Transmembrane</keyword>
<organism evidence="2 3">
    <name type="scientific">Mojavia pulchra JT2-VF2</name>
    <dbReference type="NCBI Taxonomy" id="287848"/>
    <lineage>
        <taxon>Bacteria</taxon>
        <taxon>Bacillati</taxon>
        <taxon>Cyanobacteriota</taxon>
        <taxon>Cyanophyceae</taxon>
        <taxon>Nostocales</taxon>
        <taxon>Nostocaceae</taxon>
    </lineage>
</organism>
<comment type="caution">
    <text evidence="2">The sequence shown here is derived from an EMBL/GenBank/DDBJ whole genome shotgun (WGS) entry which is preliminary data.</text>
</comment>
<evidence type="ECO:0000313" key="2">
    <source>
        <dbReference type="EMBL" id="MBW4563256.1"/>
    </source>
</evidence>